<dbReference type="InterPro" id="IPR009755">
    <property type="entry name" value="RMC1_C"/>
</dbReference>
<dbReference type="AlphaFoldDB" id="A0A4U5P2N0"/>
<dbReference type="GO" id="GO:0005765">
    <property type="term" value="C:lysosomal membrane"/>
    <property type="evidence" value="ECO:0007669"/>
    <property type="project" value="TreeGrafter"/>
</dbReference>
<reference evidence="3 4" key="2">
    <citation type="journal article" date="2019" name="G3 (Bethesda)">
        <title>Hybrid Assembly of the Genome of the Entomopathogenic Nematode Steinernema carpocapsae Identifies the X-Chromosome.</title>
        <authorList>
            <person name="Serra L."/>
            <person name="Macchietto M."/>
            <person name="Macias-Munoz A."/>
            <person name="McGill C.J."/>
            <person name="Rodriguez I.M."/>
            <person name="Rodriguez B."/>
            <person name="Murad R."/>
            <person name="Mortazavi A."/>
        </authorList>
    </citation>
    <scope>NUCLEOTIDE SEQUENCE [LARGE SCALE GENOMIC DNA]</scope>
    <source>
        <strain evidence="3 4">ALL</strain>
    </source>
</reference>
<dbReference type="GO" id="GO:0035658">
    <property type="term" value="C:Mon1-Ccz1 complex"/>
    <property type="evidence" value="ECO:0007669"/>
    <property type="project" value="InterPro"/>
</dbReference>
<protein>
    <submittedName>
        <fullName evidence="3">Uncharacterized protein</fullName>
    </submittedName>
</protein>
<dbReference type="GO" id="GO:0031902">
    <property type="term" value="C:late endosome membrane"/>
    <property type="evidence" value="ECO:0007669"/>
    <property type="project" value="TreeGrafter"/>
</dbReference>
<name>A0A4U5P2N0_STECR</name>
<organism evidence="3 4">
    <name type="scientific">Steinernema carpocapsae</name>
    <name type="common">Entomopathogenic nematode</name>
    <dbReference type="NCBI Taxonomy" id="34508"/>
    <lineage>
        <taxon>Eukaryota</taxon>
        <taxon>Metazoa</taxon>
        <taxon>Ecdysozoa</taxon>
        <taxon>Nematoda</taxon>
        <taxon>Chromadorea</taxon>
        <taxon>Rhabditida</taxon>
        <taxon>Tylenchina</taxon>
        <taxon>Panagrolaimomorpha</taxon>
        <taxon>Strongyloidoidea</taxon>
        <taxon>Steinernematidae</taxon>
        <taxon>Steinernema</taxon>
    </lineage>
</organism>
<dbReference type="STRING" id="34508.A0A4U5P2N0"/>
<dbReference type="PANTHER" id="PTHR12897">
    <property type="entry name" value="COLON CANCER-ASSOCIATED PROTEIN MIC1"/>
    <property type="match status" value="1"/>
</dbReference>
<feature type="domain" description="Regulator of MON1-CCZ1 complex N-terminal" evidence="2">
    <location>
        <begin position="19"/>
        <end position="144"/>
    </location>
</feature>
<gene>
    <name evidence="3" type="ORF">L596_013834</name>
</gene>
<sequence length="634" mass="70982">MLLLGENSVTFDGDSLSDIFFDDVNSKICTVRGNGTMGITLKGHTAETVSFRTRETAQIKTIKFAPNGRIASIQRDDVTVDFVFLTSANGGGVNSTDLQPDVKQRCKLKNAVILGLEWVSASQILYVLNNGLELYQVNCEKKTIKLVRSFNISLIWFVYYPKSQLLVASSGINGAVLNPFIIQNGVIHKLSRFEVDFGCCNAKSKLLERDITVGSIYGSLYILVLRSSIRDSTTSDIALYELNADAAVPSKFSYSLTLGLGGMFGVHVIDNLVIVHHQISSKSLVFDVGLHPDYQLHKAVMEDTVSIDPAAEAFVSEGMELYTPAWVIFAPNFIIDSRAGIFTTLGVVPKSAAGRVKDNLTLLQFLMKRSNAKRDFLTIFTEMIAEKRLTLVQCATVFEWIIDSFIRTSANVLVNTEQQRMRVIAESYTEMRIEQSDLLSCVFLPLKDSTTVDKKFLVNVMLECLLALNAKSLEVEPYFHEVLVNTMVEAQEYNKLQQLLQYRVIADAKPLAFNLLSLEVQHAPLIQLAVDMLARLGVNEQIVEVLLSKGKVIEAVRFIDAIGLDRFNCLKAFEAAVKSGRPTQFAIFNYFNDKKRTNYGKESDHYEVFRQRFDELFTEEELEEAAKESLFGDI</sequence>
<dbReference type="EMBL" id="AZBU02000003">
    <property type="protein sequence ID" value="TKR89784.1"/>
    <property type="molecule type" value="Genomic_DNA"/>
</dbReference>
<keyword evidence="4" id="KW-1185">Reference proteome</keyword>
<feature type="domain" description="Mic1" evidence="1">
    <location>
        <begin position="369"/>
        <end position="601"/>
    </location>
</feature>
<comment type="caution">
    <text evidence="3">The sequence shown here is derived from an EMBL/GenBank/DDBJ whole genome shotgun (WGS) entry which is preliminary data.</text>
</comment>
<accession>A0A4U5P2N0</accession>
<dbReference type="Pfam" id="PF21029">
    <property type="entry name" value="RMC1_N"/>
    <property type="match status" value="1"/>
</dbReference>
<dbReference type="InterPro" id="IPR049040">
    <property type="entry name" value="RMC1_N"/>
</dbReference>
<dbReference type="OrthoDB" id="26384at2759"/>
<evidence type="ECO:0000313" key="4">
    <source>
        <dbReference type="Proteomes" id="UP000298663"/>
    </source>
</evidence>
<dbReference type="Pfam" id="PF07035">
    <property type="entry name" value="RMC1_C"/>
    <property type="match status" value="1"/>
</dbReference>
<dbReference type="PANTHER" id="PTHR12897:SF4">
    <property type="entry name" value="REGULATOR OF MON1-CCZ1 COMPLEX"/>
    <property type="match status" value="1"/>
</dbReference>
<evidence type="ECO:0000313" key="3">
    <source>
        <dbReference type="EMBL" id="TKR89784.1"/>
    </source>
</evidence>
<evidence type="ECO:0000259" key="1">
    <source>
        <dbReference type="Pfam" id="PF07035"/>
    </source>
</evidence>
<proteinExistence type="predicted"/>
<dbReference type="Proteomes" id="UP000298663">
    <property type="component" value="Unassembled WGS sequence"/>
</dbReference>
<dbReference type="InterPro" id="IPR040371">
    <property type="entry name" value="RMC1"/>
</dbReference>
<evidence type="ECO:0000259" key="2">
    <source>
        <dbReference type="Pfam" id="PF21029"/>
    </source>
</evidence>
<dbReference type="GO" id="GO:0010506">
    <property type="term" value="P:regulation of autophagy"/>
    <property type="evidence" value="ECO:0007669"/>
    <property type="project" value="InterPro"/>
</dbReference>
<reference evidence="3 4" key="1">
    <citation type="journal article" date="2015" name="Genome Biol.">
        <title>Comparative genomics of Steinernema reveals deeply conserved gene regulatory networks.</title>
        <authorList>
            <person name="Dillman A.R."/>
            <person name="Macchietto M."/>
            <person name="Porter C.F."/>
            <person name="Rogers A."/>
            <person name="Williams B."/>
            <person name="Antoshechkin I."/>
            <person name="Lee M.M."/>
            <person name="Goodwin Z."/>
            <person name="Lu X."/>
            <person name="Lewis E.E."/>
            <person name="Goodrich-Blair H."/>
            <person name="Stock S.P."/>
            <person name="Adams B.J."/>
            <person name="Sternberg P.W."/>
            <person name="Mortazavi A."/>
        </authorList>
    </citation>
    <scope>NUCLEOTIDE SEQUENCE [LARGE SCALE GENOMIC DNA]</scope>
    <source>
        <strain evidence="3 4">ALL</strain>
    </source>
</reference>